<evidence type="ECO:0000256" key="3">
    <source>
        <dbReference type="ARBA" id="ARBA00022679"/>
    </source>
</evidence>
<evidence type="ECO:0000313" key="6">
    <source>
        <dbReference type="Proteomes" id="UP000634667"/>
    </source>
</evidence>
<comment type="caution">
    <text evidence="5">The sequence shown here is derived from an EMBL/GenBank/DDBJ whole genome shotgun (WGS) entry which is preliminary data.</text>
</comment>
<evidence type="ECO:0000313" key="5">
    <source>
        <dbReference type="EMBL" id="GGW68140.1"/>
    </source>
</evidence>
<dbReference type="EMBL" id="BMYR01000010">
    <property type="protein sequence ID" value="GGW68140.1"/>
    <property type="molecule type" value="Genomic_DNA"/>
</dbReference>
<dbReference type="Pfam" id="PF00358">
    <property type="entry name" value="PTS_EIIA_1"/>
    <property type="match status" value="1"/>
</dbReference>
<evidence type="ECO:0000256" key="1">
    <source>
        <dbReference type="ARBA" id="ARBA00022448"/>
    </source>
</evidence>
<dbReference type="InterPro" id="IPR011055">
    <property type="entry name" value="Dup_hybrid_motif"/>
</dbReference>
<feature type="domain" description="PTS EIIA type-1" evidence="4">
    <location>
        <begin position="20"/>
        <end position="126"/>
    </location>
</feature>
<evidence type="ECO:0000259" key="4">
    <source>
        <dbReference type="Pfam" id="PF00358"/>
    </source>
</evidence>
<keyword evidence="6" id="KW-1185">Reference proteome</keyword>
<keyword evidence="2" id="KW-0762">Sugar transport</keyword>
<protein>
    <recommendedName>
        <fullName evidence="4">PTS EIIA type-1 domain-containing protein</fullName>
    </recommendedName>
</protein>
<dbReference type="Gene3D" id="2.70.70.10">
    <property type="entry name" value="Glucose Permease (Domain IIA)"/>
    <property type="match status" value="1"/>
</dbReference>
<evidence type="ECO:0000256" key="2">
    <source>
        <dbReference type="ARBA" id="ARBA00022597"/>
    </source>
</evidence>
<dbReference type="InterPro" id="IPR001127">
    <property type="entry name" value="PTS_EIIA_1_perm"/>
</dbReference>
<gene>
    <name evidence="5" type="ORF">GCM10008111_25320</name>
</gene>
<dbReference type="SUPFAM" id="SSF51261">
    <property type="entry name" value="Duplicated hybrid motif"/>
    <property type="match status" value="1"/>
</dbReference>
<reference evidence="6" key="1">
    <citation type="journal article" date="2019" name="Int. J. Syst. Evol. Microbiol.">
        <title>The Global Catalogue of Microorganisms (GCM) 10K type strain sequencing project: providing services to taxonomists for standard genome sequencing and annotation.</title>
        <authorList>
            <consortium name="The Broad Institute Genomics Platform"/>
            <consortium name="The Broad Institute Genome Sequencing Center for Infectious Disease"/>
            <person name="Wu L."/>
            <person name="Ma J."/>
        </authorList>
    </citation>
    <scope>NUCLEOTIDE SEQUENCE [LARGE SCALE GENOMIC DNA]</scope>
    <source>
        <strain evidence="6">KCTC 23723</strain>
    </source>
</reference>
<organism evidence="5 6">
    <name type="scientific">Alishewanella tabrizica</name>
    <dbReference type="NCBI Taxonomy" id="671278"/>
    <lineage>
        <taxon>Bacteria</taxon>
        <taxon>Pseudomonadati</taxon>
        <taxon>Pseudomonadota</taxon>
        <taxon>Gammaproteobacteria</taxon>
        <taxon>Alteromonadales</taxon>
        <taxon>Alteromonadaceae</taxon>
        <taxon>Alishewanella</taxon>
    </lineage>
</organism>
<sequence>MLQTAIIWQQDWKNMQGLVIKSPFTGLVMPANKHPEPLYQQDILPNSLCAKLEHGLIIAPFNTMLSTSRDLGRRLSLMHSSGLILIIDLPVSIRKLQGKGLHWLSKSGQKIAAGSPLLQLDLPFLQLNIGEIFCVASLRVPTKFNTLYSKQAHVQANQDPLFVLPIHQEQS</sequence>
<keyword evidence="1" id="KW-0813">Transport</keyword>
<keyword evidence="3" id="KW-0808">Transferase</keyword>
<dbReference type="RefSeq" id="WP_229797061.1">
    <property type="nucleotide sequence ID" value="NZ_BMYR01000010.1"/>
</dbReference>
<name>A0ABQ2WRL3_9ALTE</name>
<accession>A0ABQ2WRL3</accession>
<dbReference type="Proteomes" id="UP000634667">
    <property type="component" value="Unassembled WGS sequence"/>
</dbReference>
<proteinExistence type="predicted"/>